<keyword evidence="1 10" id="KW-0963">Cytoplasm</keyword>
<proteinExistence type="inferred from homology"/>
<dbReference type="InterPro" id="IPR036615">
    <property type="entry name" value="Mur_ligase_C_dom_sf"/>
</dbReference>
<dbReference type="Gene3D" id="3.90.190.20">
    <property type="entry name" value="Mur ligase, C-terminal domain"/>
    <property type="match status" value="1"/>
</dbReference>
<comment type="caution">
    <text evidence="15">The sequence shown here is derived from an EMBL/GenBank/DDBJ whole genome shotgun (WGS) entry which is preliminary data.</text>
</comment>
<gene>
    <name evidence="10" type="primary">murF</name>
    <name evidence="15" type="ORF">GCM10023186_44700</name>
</gene>
<keyword evidence="4 10" id="KW-0547">Nucleotide-binding</keyword>
<evidence type="ECO:0000259" key="13">
    <source>
        <dbReference type="Pfam" id="PF02875"/>
    </source>
</evidence>
<evidence type="ECO:0000256" key="10">
    <source>
        <dbReference type="HAMAP-Rule" id="MF_02019"/>
    </source>
</evidence>
<evidence type="ECO:0000256" key="9">
    <source>
        <dbReference type="ARBA" id="ARBA00023316"/>
    </source>
</evidence>
<evidence type="ECO:0000256" key="11">
    <source>
        <dbReference type="RuleBase" id="RU004136"/>
    </source>
</evidence>
<evidence type="ECO:0000256" key="8">
    <source>
        <dbReference type="ARBA" id="ARBA00023306"/>
    </source>
</evidence>
<evidence type="ECO:0000259" key="14">
    <source>
        <dbReference type="Pfam" id="PF08245"/>
    </source>
</evidence>
<evidence type="ECO:0000313" key="15">
    <source>
        <dbReference type="EMBL" id="GAA4393286.1"/>
    </source>
</evidence>
<comment type="subcellular location">
    <subcellularLocation>
        <location evidence="10 11">Cytoplasm</location>
    </subcellularLocation>
</comment>
<evidence type="ECO:0000256" key="5">
    <source>
        <dbReference type="ARBA" id="ARBA00022840"/>
    </source>
</evidence>
<keyword evidence="6 10" id="KW-0133">Cell shape</keyword>
<dbReference type="EC" id="6.3.2.10" evidence="10 11"/>
<dbReference type="InterPro" id="IPR036565">
    <property type="entry name" value="Mur-like_cat_sf"/>
</dbReference>
<comment type="similarity">
    <text evidence="10">Belongs to the MurCDEF family. MurF subfamily.</text>
</comment>
<sequence>MRRGSAQTRRRICIPSYAKRAGMSLPDYSDLYARFRQCSAASTDSRQPQSNTLFFALNGPSFRGATFAPQALAQGARYAVVDDAAVAALDPARYVLVPDTLEALQQLALHHRRQLTMPVVAITGSNGKTTTKELVYAVLSRRFRVQYTRGNLNNHIGVPLTLLSIDAAQHDIAVVEMGANHQGEIAFLCGLAEPSHGLITNIGKAHLEGFGGAEGVAKGKGEMFRYLAASGGTAFVNTADARIPGIAEAVAQRVSYPNPTDTYPAALLAADPHVSLQLFDGTQVEARITGAYNFPNLAAAAAVGAHFGVPTADIAAGLAGYDPTNNRSQLVRTSRNEVILDAYNANPSSMAAAVTSLAARPGDNARKAVLLADMFELGEESAAEHQALGELIAEQGFGTVVLIGPEMQRAVQPGFQHFITKDEAAAWLQAHPLQNQQVLVKGSRGMGLETLMQLL</sequence>
<feature type="domain" description="Mur ligase N-terminal catalytic" evidence="12">
    <location>
        <begin position="42"/>
        <end position="111"/>
    </location>
</feature>
<keyword evidence="16" id="KW-1185">Reference proteome</keyword>
<accession>A0ABP8JNE6</accession>
<comment type="pathway">
    <text evidence="10 11">Cell wall biogenesis; peptidoglycan biosynthesis.</text>
</comment>
<dbReference type="PANTHER" id="PTHR43024">
    <property type="entry name" value="UDP-N-ACETYLMURAMOYL-TRIPEPTIDE--D-ALANYL-D-ALANINE LIGASE"/>
    <property type="match status" value="1"/>
</dbReference>
<reference evidence="16" key="1">
    <citation type="journal article" date="2019" name="Int. J. Syst. Evol. Microbiol.">
        <title>The Global Catalogue of Microorganisms (GCM) 10K type strain sequencing project: providing services to taxonomists for standard genome sequencing and annotation.</title>
        <authorList>
            <consortium name="The Broad Institute Genomics Platform"/>
            <consortium name="The Broad Institute Genome Sequencing Center for Infectious Disease"/>
            <person name="Wu L."/>
            <person name="Ma J."/>
        </authorList>
    </citation>
    <scope>NUCLEOTIDE SEQUENCE [LARGE SCALE GENOMIC DNA]</scope>
    <source>
        <strain evidence="16">JCM 17924</strain>
    </source>
</reference>
<evidence type="ECO:0000256" key="7">
    <source>
        <dbReference type="ARBA" id="ARBA00022984"/>
    </source>
</evidence>
<dbReference type="Pfam" id="PF08245">
    <property type="entry name" value="Mur_ligase_M"/>
    <property type="match status" value="1"/>
</dbReference>
<dbReference type="HAMAP" id="MF_02019">
    <property type="entry name" value="MurF"/>
    <property type="match status" value="1"/>
</dbReference>
<dbReference type="Pfam" id="PF02875">
    <property type="entry name" value="Mur_ligase_C"/>
    <property type="match status" value="1"/>
</dbReference>
<protein>
    <recommendedName>
        <fullName evidence="10 11">UDP-N-acetylmuramoyl-tripeptide--D-alanyl-D-alanine ligase</fullName>
        <ecNumber evidence="10 11">6.3.2.10</ecNumber>
    </recommendedName>
    <alternativeName>
        <fullName evidence="10">D-alanyl-D-alanine-adding enzyme</fullName>
    </alternativeName>
</protein>
<dbReference type="InterPro" id="IPR035911">
    <property type="entry name" value="MurE/MurF_N"/>
</dbReference>
<dbReference type="Proteomes" id="UP001500454">
    <property type="component" value="Unassembled WGS sequence"/>
</dbReference>
<dbReference type="SUPFAM" id="SSF53244">
    <property type="entry name" value="MurD-like peptide ligases, peptide-binding domain"/>
    <property type="match status" value="1"/>
</dbReference>
<comment type="function">
    <text evidence="10 11">Involved in cell wall formation. Catalyzes the final step in the synthesis of UDP-N-acetylmuramoyl-pentapeptide, the precursor of murein.</text>
</comment>
<dbReference type="InterPro" id="IPR000713">
    <property type="entry name" value="Mur_ligase_N"/>
</dbReference>
<keyword evidence="2 10" id="KW-0436">Ligase</keyword>
<dbReference type="PANTHER" id="PTHR43024:SF1">
    <property type="entry name" value="UDP-N-ACETYLMURAMOYL-TRIPEPTIDE--D-ALANYL-D-ALANINE LIGASE"/>
    <property type="match status" value="1"/>
</dbReference>
<evidence type="ECO:0000256" key="4">
    <source>
        <dbReference type="ARBA" id="ARBA00022741"/>
    </source>
</evidence>
<dbReference type="NCBIfam" id="TIGR01143">
    <property type="entry name" value="murF"/>
    <property type="match status" value="1"/>
</dbReference>
<organism evidence="15 16">
    <name type="scientific">Hymenobacter koreensis</name>
    <dbReference type="NCBI Taxonomy" id="1084523"/>
    <lineage>
        <taxon>Bacteria</taxon>
        <taxon>Pseudomonadati</taxon>
        <taxon>Bacteroidota</taxon>
        <taxon>Cytophagia</taxon>
        <taxon>Cytophagales</taxon>
        <taxon>Hymenobacteraceae</taxon>
        <taxon>Hymenobacter</taxon>
    </lineage>
</organism>
<keyword evidence="8 10" id="KW-0131">Cell cycle</keyword>
<feature type="domain" description="Mur ligase C-terminal" evidence="13">
    <location>
        <begin position="327"/>
        <end position="444"/>
    </location>
</feature>
<evidence type="ECO:0000256" key="3">
    <source>
        <dbReference type="ARBA" id="ARBA00022618"/>
    </source>
</evidence>
<evidence type="ECO:0000313" key="16">
    <source>
        <dbReference type="Proteomes" id="UP001500454"/>
    </source>
</evidence>
<feature type="domain" description="Mur ligase central" evidence="14">
    <location>
        <begin position="122"/>
        <end position="303"/>
    </location>
</feature>
<evidence type="ECO:0000259" key="12">
    <source>
        <dbReference type="Pfam" id="PF01225"/>
    </source>
</evidence>
<dbReference type="GO" id="GO:0016874">
    <property type="term" value="F:ligase activity"/>
    <property type="evidence" value="ECO:0007669"/>
    <property type="project" value="UniProtKB-KW"/>
</dbReference>
<keyword evidence="7 10" id="KW-0573">Peptidoglycan synthesis</keyword>
<dbReference type="Gene3D" id="3.40.1190.10">
    <property type="entry name" value="Mur-like, catalytic domain"/>
    <property type="match status" value="1"/>
</dbReference>
<feature type="binding site" evidence="10">
    <location>
        <begin position="124"/>
        <end position="130"/>
    </location>
    <ligand>
        <name>ATP</name>
        <dbReference type="ChEBI" id="CHEBI:30616"/>
    </ligand>
</feature>
<dbReference type="InterPro" id="IPR004101">
    <property type="entry name" value="Mur_ligase_C"/>
</dbReference>
<dbReference type="EMBL" id="BAABHA010000015">
    <property type="protein sequence ID" value="GAA4393286.1"/>
    <property type="molecule type" value="Genomic_DNA"/>
</dbReference>
<dbReference type="InterPro" id="IPR051046">
    <property type="entry name" value="MurCDEF_CellWall_CoF430Synth"/>
</dbReference>
<dbReference type="InterPro" id="IPR013221">
    <property type="entry name" value="Mur_ligase_cen"/>
</dbReference>
<keyword evidence="3 10" id="KW-0132">Cell division</keyword>
<dbReference type="Pfam" id="PF01225">
    <property type="entry name" value="Mur_ligase"/>
    <property type="match status" value="1"/>
</dbReference>
<keyword evidence="9 10" id="KW-0961">Cell wall biogenesis/degradation</keyword>
<dbReference type="Gene3D" id="3.40.1390.10">
    <property type="entry name" value="MurE/MurF, N-terminal domain"/>
    <property type="match status" value="1"/>
</dbReference>
<dbReference type="SUPFAM" id="SSF53623">
    <property type="entry name" value="MurD-like peptide ligases, catalytic domain"/>
    <property type="match status" value="1"/>
</dbReference>
<name>A0ABP8JNE6_9BACT</name>
<dbReference type="SUPFAM" id="SSF63418">
    <property type="entry name" value="MurE/MurF N-terminal domain"/>
    <property type="match status" value="1"/>
</dbReference>
<comment type="catalytic activity">
    <reaction evidence="10 11">
        <text>D-alanyl-D-alanine + UDP-N-acetyl-alpha-D-muramoyl-L-alanyl-gamma-D-glutamyl-meso-2,6-diaminopimelate + ATP = UDP-N-acetyl-alpha-D-muramoyl-L-alanyl-gamma-D-glutamyl-meso-2,6-diaminopimeloyl-D-alanyl-D-alanine + ADP + phosphate + H(+)</text>
        <dbReference type="Rhea" id="RHEA:28374"/>
        <dbReference type="ChEBI" id="CHEBI:15378"/>
        <dbReference type="ChEBI" id="CHEBI:30616"/>
        <dbReference type="ChEBI" id="CHEBI:43474"/>
        <dbReference type="ChEBI" id="CHEBI:57822"/>
        <dbReference type="ChEBI" id="CHEBI:61386"/>
        <dbReference type="ChEBI" id="CHEBI:83905"/>
        <dbReference type="ChEBI" id="CHEBI:456216"/>
        <dbReference type="EC" id="6.3.2.10"/>
    </reaction>
</comment>
<evidence type="ECO:0000256" key="1">
    <source>
        <dbReference type="ARBA" id="ARBA00022490"/>
    </source>
</evidence>
<dbReference type="InterPro" id="IPR005863">
    <property type="entry name" value="UDP-N-AcMur_synth"/>
</dbReference>
<evidence type="ECO:0000256" key="6">
    <source>
        <dbReference type="ARBA" id="ARBA00022960"/>
    </source>
</evidence>
<keyword evidence="5 10" id="KW-0067">ATP-binding</keyword>
<evidence type="ECO:0000256" key="2">
    <source>
        <dbReference type="ARBA" id="ARBA00022598"/>
    </source>
</evidence>